<dbReference type="EMBL" id="CP129118">
    <property type="protein sequence ID" value="WOV86872.1"/>
    <property type="molecule type" value="Genomic_DNA"/>
</dbReference>
<evidence type="ECO:0000313" key="2">
    <source>
        <dbReference type="Proteomes" id="UP001303902"/>
    </source>
</evidence>
<dbReference type="Proteomes" id="UP001303902">
    <property type="component" value="Chromosome"/>
</dbReference>
<accession>A0ABZ0L2N1</accession>
<proteinExistence type="predicted"/>
<reference evidence="1 2" key="1">
    <citation type="submission" date="2023-06" db="EMBL/GenBank/DDBJ databases">
        <title>Sporosarcina sp. nov., isolated from Korean tranditional fermented seafood 'Jeotgal'.</title>
        <authorList>
            <person name="Yang A.I."/>
            <person name="Shin N.-R."/>
        </authorList>
    </citation>
    <scope>NUCLEOTIDE SEQUENCE [LARGE SCALE GENOMIC DNA]</scope>
    <source>
        <strain evidence="1 2">T2O-4</strain>
    </source>
</reference>
<sequence>MISMKMPRTGTQSIIKQLHRPFDEGLVFFYGDESYFIGNV</sequence>
<gene>
    <name evidence="1" type="ORF">QWT69_13470</name>
</gene>
<organism evidence="1 2">
    <name type="scientific">Sporosarcina oncorhynchi</name>
    <dbReference type="NCBI Taxonomy" id="3056444"/>
    <lineage>
        <taxon>Bacteria</taxon>
        <taxon>Bacillati</taxon>
        <taxon>Bacillota</taxon>
        <taxon>Bacilli</taxon>
        <taxon>Bacillales</taxon>
        <taxon>Caryophanaceae</taxon>
        <taxon>Sporosarcina</taxon>
    </lineage>
</organism>
<name>A0ABZ0L2N1_9BACL</name>
<keyword evidence="2" id="KW-1185">Reference proteome</keyword>
<protein>
    <submittedName>
        <fullName evidence="1">Uncharacterized protein</fullName>
    </submittedName>
</protein>
<dbReference type="RefSeq" id="WP_317966422.1">
    <property type="nucleotide sequence ID" value="NZ_CP129118.1"/>
</dbReference>
<evidence type="ECO:0000313" key="1">
    <source>
        <dbReference type="EMBL" id="WOV86872.1"/>
    </source>
</evidence>